<feature type="domain" description="N-acetyltransferase" evidence="1">
    <location>
        <begin position="4"/>
        <end position="234"/>
    </location>
</feature>
<dbReference type="GeneID" id="63840186"/>
<dbReference type="EMBL" id="MU032345">
    <property type="protein sequence ID" value="KAF3768770.1"/>
    <property type="molecule type" value="Genomic_DNA"/>
</dbReference>
<dbReference type="PANTHER" id="PTHR42791">
    <property type="entry name" value="GNAT FAMILY ACETYLTRANSFERASE"/>
    <property type="match status" value="1"/>
</dbReference>
<evidence type="ECO:0000259" key="1">
    <source>
        <dbReference type="PROSITE" id="PS51186"/>
    </source>
</evidence>
<dbReference type="Pfam" id="PF00583">
    <property type="entry name" value="Acetyltransf_1"/>
    <property type="match status" value="1"/>
</dbReference>
<dbReference type="CDD" id="cd04301">
    <property type="entry name" value="NAT_SF"/>
    <property type="match status" value="1"/>
</dbReference>
<name>A0A9P5CT42_CRYP1</name>
<dbReference type="InterPro" id="IPR000182">
    <property type="entry name" value="GNAT_dom"/>
</dbReference>
<evidence type="ECO:0000313" key="3">
    <source>
        <dbReference type="Proteomes" id="UP000803844"/>
    </source>
</evidence>
<organism evidence="2 3">
    <name type="scientific">Cryphonectria parasitica (strain ATCC 38755 / EP155)</name>
    <dbReference type="NCBI Taxonomy" id="660469"/>
    <lineage>
        <taxon>Eukaryota</taxon>
        <taxon>Fungi</taxon>
        <taxon>Dikarya</taxon>
        <taxon>Ascomycota</taxon>
        <taxon>Pezizomycotina</taxon>
        <taxon>Sordariomycetes</taxon>
        <taxon>Sordariomycetidae</taxon>
        <taxon>Diaporthales</taxon>
        <taxon>Cryphonectriaceae</taxon>
        <taxon>Cryphonectria-Endothia species complex</taxon>
        <taxon>Cryphonectria</taxon>
    </lineage>
</organism>
<sequence>MCRPKVRDASYHDIPQIAESLAQAFWDDNMLGDLVHPHRDEFPDDMKLYWLRSARVNWWDWRWKFLVAVHQDEETGREIVVGCAQWTRLGNGGKKMELWKLDPRNLLKPASKVAMKIHKRLWPNRAADPPQEDILDRAHPHFEHMYTGERAECWYLSWLGVHPDYQGQGFGRELVRWGLDRAEAEGAWASVIASKGKDPFYRKCGFEFIEGSGGMGEGNPLADVEGANMHWKTPDGKKRV</sequence>
<dbReference type="GO" id="GO:0016747">
    <property type="term" value="F:acyltransferase activity, transferring groups other than amino-acyl groups"/>
    <property type="evidence" value="ECO:0007669"/>
    <property type="project" value="InterPro"/>
</dbReference>
<protein>
    <submittedName>
        <fullName evidence="2">Acyl-CoA N-acyltransferase</fullName>
    </submittedName>
</protein>
<dbReference type="Gene3D" id="3.40.630.30">
    <property type="match status" value="1"/>
</dbReference>
<dbReference type="PANTHER" id="PTHR42791:SF16">
    <property type="entry name" value="N-ACETYLTRANSFERASE DOMAIN-CONTAINING PROTEIN"/>
    <property type="match status" value="1"/>
</dbReference>
<dbReference type="RefSeq" id="XP_040779731.1">
    <property type="nucleotide sequence ID" value="XM_040923057.1"/>
</dbReference>
<dbReference type="SUPFAM" id="SSF55729">
    <property type="entry name" value="Acyl-CoA N-acyltransferases (Nat)"/>
    <property type="match status" value="1"/>
</dbReference>
<proteinExistence type="predicted"/>
<dbReference type="AlphaFoldDB" id="A0A9P5CT42"/>
<accession>A0A9P5CT42</accession>
<evidence type="ECO:0000313" key="2">
    <source>
        <dbReference type="EMBL" id="KAF3768770.1"/>
    </source>
</evidence>
<reference evidence="2" key="1">
    <citation type="journal article" date="2020" name="Phytopathology">
        <title>Genome sequence of the chestnut blight fungus Cryphonectria parasitica EP155: A fundamental resource for an archetypical invasive plant pathogen.</title>
        <authorList>
            <person name="Crouch J.A."/>
            <person name="Dawe A."/>
            <person name="Aerts A."/>
            <person name="Barry K."/>
            <person name="Churchill A.C.L."/>
            <person name="Grimwood J."/>
            <person name="Hillman B."/>
            <person name="Milgroom M.G."/>
            <person name="Pangilinan J."/>
            <person name="Smith M."/>
            <person name="Salamov A."/>
            <person name="Schmutz J."/>
            <person name="Yadav J."/>
            <person name="Grigoriev I.V."/>
            <person name="Nuss D."/>
        </authorList>
    </citation>
    <scope>NUCLEOTIDE SEQUENCE</scope>
    <source>
        <strain evidence="2">EP155</strain>
    </source>
</reference>
<comment type="caution">
    <text evidence="2">The sequence shown here is derived from an EMBL/GenBank/DDBJ whole genome shotgun (WGS) entry which is preliminary data.</text>
</comment>
<dbReference type="InterPro" id="IPR016181">
    <property type="entry name" value="Acyl_CoA_acyltransferase"/>
</dbReference>
<dbReference type="PROSITE" id="PS51186">
    <property type="entry name" value="GNAT"/>
    <property type="match status" value="1"/>
</dbReference>
<dbReference type="OrthoDB" id="2115692at2759"/>
<keyword evidence="3" id="KW-1185">Reference proteome</keyword>
<gene>
    <name evidence="2" type="ORF">M406DRAFT_355011</name>
</gene>
<dbReference type="Proteomes" id="UP000803844">
    <property type="component" value="Unassembled WGS sequence"/>
</dbReference>
<dbReference type="InterPro" id="IPR052523">
    <property type="entry name" value="Trichothecene_AcTrans"/>
</dbReference>